<dbReference type="EMBL" id="DQ489736">
    <property type="protein sequence ID" value="ACA83027.1"/>
    <property type="molecule type" value="Genomic_DNA"/>
</dbReference>
<feature type="transmembrane region" description="Helical" evidence="1">
    <location>
        <begin position="345"/>
        <end position="364"/>
    </location>
</feature>
<evidence type="ECO:0000313" key="2">
    <source>
        <dbReference type="EMBL" id="ACA83027.1"/>
    </source>
</evidence>
<sequence>MKSKNLKRIAINFLVTLIFIYSYGGLFLIPNSSLTRGIIFSPGPLVVLILLLFIFSQTLNTRKESLNKPRINFFLPILLFCLLNLLSFVYLLFYKNVNDRTILTGVETALASLIYIPLAQLVGNTDDVEMDKIFNIVSFIAIVSISIQIVYANYSNIMLLKSFDLSKLSNRNGGYRVQFFDPLVSIYILNSFNKLLRSLKLRYITPIFIGLCYLLFISQTRSILIFVLIALAVDYVLNLGAEISKGKISVFSLVSVIPIIGGLMYFLKMVVFQLYKPIQDGTYLNDGSYFARIGEITYYVTEIKKNIFFGLGNFAVESSDSVWWSIVHGPTGYYYTQDIGLLGDIARLGICVIPIYLVILYVMYRQQKRRLHGAYYGYIIIMLGAIGNYSLLNNGFALGLILYFNEYYSRKGKNVNE</sequence>
<dbReference type="KEGG" id="lci:LCK_01200"/>
<keyword evidence="1" id="KW-0812">Transmembrane</keyword>
<keyword evidence="1" id="KW-1133">Transmembrane helix</keyword>
<feature type="transmembrane region" description="Helical" evidence="1">
    <location>
        <begin position="9"/>
        <end position="29"/>
    </location>
</feature>
<name>B1MZS5_LEUCK</name>
<feature type="transmembrane region" description="Helical" evidence="1">
    <location>
        <begin position="248"/>
        <end position="267"/>
    </location>
</feature>
<dbReference type="RefSeq" id="WP_012305334.1">
    <property type="nucleotide sequence ID" value="NC_010471.1"/>
</dbReference>
<organism evidence="2 3">
    <name type="scientific">Leuconostoc citreum (strain KM20)</name>
    <dbReference type="NCBI Taxonomy" id="349519"/>
    <lineage>
        <taxon>Bacteria</taxon>
        <taxon>Bacillati</taxon>
        <taxon>Bacillota</taxon>
        <taxon>Bacilli</taxon>
        <taxon>Lactobacillales</taxon>
        <taxon>Lactobacillaceae</taxon>
        <taxon>Leuconostoc</taxon>
    </lineage>
</organism>
<feature type="transmembrane region" description="Helical" evidence="1">
    <location>
        <begin position="376"/>
        <end position="404"/>
    </location>
</feature>
<feature type="transmembrane region" description="Helical" evidence="1">
    <location>
        <begin position="35"/>
        <end position="59"/>
    </location>
</feature>
<evidence type="ECO:0000313" key="3">
    <source>
        <dbReference type="Proteomes" id="UP000002166"/>
    </source>
</evidence>
<protein>
    <submittedName>
        <fullName evidence="2">Oligosaccharide repeat unit polymerase Wzy</fullName>
    </submittedName>
</protein>
<dbReference type="HOGENOM" id="CLU_658557_0_0_9"/>
<keyword evidence="1" id="KW-0472">Membrane</keyword>
<reference evidence="2 3" key="1">
    <citation type="journal article" date="2008" name="J. Bacteriol.">
        <title>Complete genome sequence of Leuconostoc citreum KM20.</title>
        <authorList>
            <person name="Kim J.F."/>
            <person name="Jeong H."/>
            <person name="Lee J.-S."/>
            <person name="Choi S.-H."/>
            <person name="Ha M."/>
            <person name="Hur C.-G."/>
            <person name="Kim J.-S."/>
            <person name="Lee S."/>
            <person name="Park H.-S."/>
            <person name="Park Y.-H."/>
            <person name="Oh T.K."/>
        </authorList>
    </citation>
    <scope>NUCLEOTIDE SEQUENCE [LARGE SCALE GENOMIC DNA]</scope>
    <source>
        <strain evidence="2 3">KM20</strain>
    </source>
</reference>
<feature type="transmembrane region" description="Helical" evidence="1">
    <location>
        <begin position="133"/>
        <end position="153"/>
    </location>
</feature>
<accession>B1MZS5</accession>
<gene>
    <name evidence="2" type="ordered locus">LCK_01200</name>
</gene>
<feature type="transmembrane region" description="Helical" evidence="1">
    <location>
        <begin position="100"/>
        <end position="121"/>
    </location>
</feature>
<feature type="transmembrane region" description="Helical" evidence="1">
    <location>
        <begin position="71"/>
        <end position="94"/>
    </location>
</feature>
<feature type="transmembrane region" description="Helical" evidence="1">
    <location>
        <begin position="201"/>
        <end position="217"/>
    </location>
</feature>
<proteinExistence type="predicted"/>
<evidence type="ECO:0000256" key="1">
    <source>
        <dbReference type="SAM" id="Phobius"/>
    </source>
</evidence>
<dbReference type="STRING" id="349519.LCK_01200"/>
<dbReference type="Proteomes" id="UP000002166">
    <property type="component" value="Chromosome"/>
</dbReference>
<feature type="transmembrane region" description="Helical" evidence="1">
    <location>
        <begin position="223"/>
        <end position="241"/>
    </location>
</feature>
<dbReference type="AlphaFoldDB" id="B1MZS5"/>
<keyword evidence="3" id="KW-1185">Reference proteome</keyword>